<reference evidence="3" key="4">
    <citation type="submission" date="2019-03" db="UniProtKB">
        <authorList>
            <consortium name="EnsemblPlants"/>
        </authorList>
    </citation>
    <scope>IDENTIFICATION</scope>
</reference>
<reference evidence="4" key="1">
    <citation type="journal article" date="2014" name="Science">
        <title>Ancient hybridizations among the ancestral genomes of bread wheat.</title>
        <authorList>
            <consortium name="International Wheat Genome Sequencing Consortium,"/>
            <person name="Marcussen T."/>
            <person name="Sandve S.R."/>
            <person name="Heier L."/>
            <person name="Spannagl M."/>
            <person name="Pfeifer M."/>
            <person name="Jakobsen K.S."/>
            <person name="Wulff B.B."/>
            <person name="Steuernagel B."/>
            <person name="Mayer K.F."/>
            <person name="Olsen O.A."/>
        </authorList>
    </citation>
    <scope>NUCLEOTIDE SEQUENCE [LARGE SCALE GENOMIC DNA]</scope>
    <source>
        <strain evidence="4">cv. AL8/78</strain>
    </source>
</reference>
<keyword evidence="2" id="KW-0472">Membrane</keyword>
<dbReference type="PANTHER" id="PTHR31448:SF3">
    <property type="entry name" value="MYOSIN-BINDING PROTEIN 2"/>
    <property type="match status" value="1"/>
</dbReference>
<dbReference type="InterPro" id="IPR039306">
    <property type="entry name" value="MYOB"/>
</dbReference>
<name>A0A453IGK3_AEGTS</name>
<evidence type="ECO:0000256" key="1">
    <source>
        <dbReference type="SAM" id="MobiDB-lite"/>
    </source>
</evidence>
<feature type="transmembrane region" description="Helical" evidence="2">
    <location>
        <begin position="23"/>
        <end position="43"/>
    </location>
</feature>
<evidence type="ECO:0000256" key="2">
    <source>
        <dbReference type="SAM" id="Phobius"/>
    </source>
</evidence>
<proteinExistence type="predicted"/>
<feature type="region of interest" description="Disordered" evidence="1">
    <location>
        <begin position="243"/>
        <end position="270"/>
    </location>
</feature>
<dbReference type="PANTHER" id="PTHR31448">
    <property type="entry name" value="MYOSIN-BINDING PROTEIN 2"/>
    <property type="match status" value="1"/>
</dbReference>
<feature type="region of interest" description="Disordered" evidence="1">
    <location>
        <begin position="157"/>
        <end position="176"/>
    </location>
</feature>
<dbReference type="Gramene" id="AET4Gv20553300.2">
    <property type="protein sequence ID" value="AET4Gv20553300.2"/>
    <property type="gene ID" value="AET4Gv20553300"/>
</dbReference>
<organism evidence="3 4">
    <name type="scientific">Aegilops tauschii subsp. strangulata</name>
    <name type="common">Goatgrass</name>
    <dbReference type="NCBI Taxonomy" id="200361"/>
    <lineage>
        <taxon>Eukaryota</taxon>
        <taxon>Viridiplantae</taxon>
        <taxon>Streptophyta</taxon>
        <taxon>Embryophyta</taxon>
        <taxon>Tracheophyta</taxon>
        <taxon>Spermatophyta</taxon>
        <taxon>Magnoliopsida</taxon>
        <taxon>Liliopsida</taxon>
        <taxon>Poales</taxon>
        <taxon>Poaceae</taxon>
        <taxon>BOP clade</taxon>
        <taxon>Pooideae</taxon>
        <taxon>Triticodae</taxon>
        <taxon>Triticeae</taxon>
        <taxon>Triticinae</taxon>
        <taxon>Aegilops</taxon>
    </lineage>
</organism>
<sequence length="422" mass="46172">MATSSAGRYAAALHRRTHRVTSALAYAALEWVLIALLLLNGLLSHAVARFAAYFGLRPPCLLCSRADRLFGAEEEDATDQAAADARWLRGLLCGAHAAEISGMGYCLHHRRLVADAADMCEGCLSSWKREMTRDAEEDGAVVCSCCKALVQITSSRELEDPAVHEKAAKEEEQDQGYVLLDQDDHEEEEEEQQNEEEAHELQGEIKVAAVEDESLEFMAQGEEITPDDDDRLVPVVALDEMTIADHSGLHPDAPGSEGDDMNRTDDERDQDDLDTAVVPEEKRMLASSVATAPAMTENSIPQDDELVLEDTVETGDFRTDEGDIVVPQATEAIPEDGSKSAEVETNCEVSIGSDICEQEQHGHAAPFQELVALEELSPLEYAEDWTSPLEILHETAPADQGSGTIIAECSHFYFCPIEMLSQ</sequence>
<keyword evidence="2" id="KW-1133">Transmembrane helix</keyword>
<dbReference type="Proteomes" id="UP000015105">
    <property type="component" value="Chromosome 4D"/>
</dbReference>
<keyword evidence="4" id="KW-1185">Reference proteome</keyword>
<reference evidence="3" key="3">
    <citation type="journal article" date="2017" name="Nature">
        <title>Genome sequence of the progenitor of the wheat D genome Aegilops tauschii.</title>
        <authorList>
            <person name="Luo M.C."/>
            <person name="Gu Y.Q."/>
            <person name="Puiu D."/>
            <person name="Wang H."/>
            <person name="Twardziok S.O."/>
            <person name="Deal K.R."/>
            <person name="Huo N."/>
            <person name="Zhu T."/>
            <person name="Wang L."/>
            <person name="Wang Y."/>
            <person name="McGuire P.E."/>
            <person name="Liu S."/>
            <person name="Long H."/>
            <person name="Ramasamy R.K."/>
            <person name="Rodriguez J.C."/>
            <person name="Van S.L."/>
            <person name="Yuan L."/>
            <person name="Wang Z."/>
            <person name="Xia Z."/>
            <person name="Xiao L."/>
            <person name="Anderson O.D."/>
            <person name="Ouyang S."/>
            <person name="Liang Y."/>
            <person name="Zimin A.V."/>
            <person name="Pertea G."/>
            <person name="Qi P."/>
            <person name="Bennetzen J.L."/>
            <person name="Dai X."/>
            <person name="Dawson M.W."/>
            <person name="Muller H.G."/>
            <person name="Kugler K."/>
            <person name="Rivarola-Duarte L."/>
            <person name="Spannagl M."/>
            <person name="Mayer K.F.X."/>
            <person name="Lu F.H."/>
            <person name="Bevan M.W."/>
            <person name="Leroy P."/>
            <person name="Li P."/>
            <person name="You F.M."/>
            <person name="Sun Q."/>
            <person name="Liu Z."/>
            <person name="Lyons E."/>
            <person name="Wicker T."/>
            <person name="Salzberg S.L."/>
            <person name="Devos K.M."/>
            <person name="Dvorak J."/>
        </authorList>
    </citation>
    <scope>NUCLEOTIDE SEQUENCE [LARGE SCALE GENOMIC DNA]</scope>
    <source>
        <strain evidence="3">cv. AL8/78</strain>
    </source>
</reference>
<dbReference type="AlphaFoldDB" id="A0A453IGK3"/>
<dbReference type="EnsemblPlants" id="AET4Gv20553300.2">
    <property type="protein sequence ID" value="AET4Gv20553300.2"/>
    <property type="gene ID" value="AET4Gv20553300"/>
</dbReference>
<reference evidence="4" key="2">
    <citation type="journal article" date="2017" name="Nat. Plants">
        <title>The Aegilops tauschii genome reveals multiple impacts of transposons.</title>
        <authorList>
            <person name="Zhao G."/>
            <person name="Zou C."/>
            <person name="Li K."/>
            <person name="Wang K."/>
            <person name="Li T."/>
            <person name="Gao L."/>
            <person name="Zhang X."/>
            <person name="Wang H."/>
            <person name="Yang Z."/>
            <person name="Liu X."/>
            <person name="Jiang W."/>
            <person name="Mao L."/>
            <person name="Kong X."/>
            <person name="Jiao Y."/>
            <person name="Jia J."/>
        </authorList>
    </citation>
    <scope>NUCLEOTIDE SEQUENCE [LARGE SCALE GENOMIC DNA]</scope>
    <source>
        <strain evidence="4">cv. AL8/78</strain>
    </source>
</reference>
<feature type="compositionally biased region" description="Basic and acidic residues" evidence="1">
    <location>
        <begin position="157"/>
        <end position="170"/>
    </location>
</feature>
<accession>A0A453IGK3</accession>
<reference evidence="3" key="5">
    <citation type="journal article" date="2021" name="G3 (Bethesda)">
        <title>Aegilops tauschii genome assembly Aet v5.0 features greater sequence contiguity and improved annotation.</title>
        <authorList>
            <person name="Wang L."/>
            <person name="Zhu T."/>
            <person name="Rodriguez J.C."/>
            <person name="Deal K.R."/>
            <person name="Dubcovsky J."/>
            <person name="McGuire P.E."/>
            <person name="Lux T."/>
            <person name="Spannagl M."/>
            <person name="Mayer K.F.X."/>
            <person name="Baldrich P."/>
            <person name="Meyers B.C."/>
            <person name="Huo N."/>
            <person name="Gu Y.Q."/>
            <person name="Zhou H."/>
            <person name="Devos K.M."/>
            <person name="Bennetzen J.L."/>
            <person name="Unver T."/>
            <person name="Budak H."/>
            <person name="Gulick P.J."/>
            <person name="Galiba G."/>
            <person name="Kalapos B."/>
            <person name="Nelson D.R."/>
            <person name="Li P."/>
            <person name="You F.M."/>
            <person name="Luo M.C."/>
            <person name="Dvorak J."/>
        </authorList>
    </citation>
    <scope>NUCLEOTIDE SEQUENCE [LARGE SCALE GENOMIC DNA]</scope>
    <source>
        <strain evidence="3">cv. AL8/78</strain>
    </source>
</reference>
<evidence type="ECO:0000313" key="4">
    <source>
        <dbReference type="Proteomes" id="UP000015105"/>
    </source>
</evidence>
<dbReference type="GO" id="GO:0017022">
    <property type="term" value="F:myosin binding"/>
    <property type="evidence" value="ECO:0007669"/>
    <property type="project" value="InterPro"/>
</dbReference>
<keyword evidence="2" id="KW-0812">Transmembrane</keyword>
<evidence type="ECO:0000313" key="3">
    <source>
        <dbReference type="EnsemblPlants" id="AET4Gv20553300.2"/>
    </source>
</evidence>
<protein>
    <submittedName>
        <fullName evidence="3">Uncharacterized protein</fullName>
    </submittedName>
</protein>